<organism evidence="1 2">
    <name type="scientific">Fuerstiella marisgermanici</name>
    <dbReference type="NCBI Taxonomy" id="1891926"/>
    <lineage>
        <taxon>Bacteria</taxon>
        <taxon>Pseudomonadati</taxon>
        <taxon>Planctomycetota</taxon>
        <taxon>Planctomycetia</taxon>
        <taxon>Planctomycetales</taxon>
        <taxon>Planctomycetaceae</taxon>
        <taxon>Fuerstiella</taxon>
    </lineage>
</organism>
<evidence type="ECO:0000313" key="1">
    <source>
        <dbReference type="EMBL" id="APZ94044.1"/>
    </source>
</evidence>
<dbReference type="Proteomes" id="UP000187735">
    <property type="component" value="Chromosome"/>
</dbReference>
<keyword evidence="2" id="KW-1185">Reference proteome</keyword>
<dbReference type="STRING" id="1891926.Fuma_03665"/>
<reference evidence="1 2" key="1">
    <citation type="journal article" date="2016" name="Front. Microbiol.">
        <title>Fuerstia marisgermanicae gen. nov., sp. nov., an Unusual Member of the Phylum Planctomycetes from the German Wadden Sea.</title>
        <authorList>
            <person name="Kohn T."/>
            <person name="Heuer A."/>
            <person name="Jogler M."/>
            <person name="Vollmers J."/>
            <person name="Boedeker C."/>
            <person name="Bunk B."/>
            <person name="Rast P."/>
            <person name="Borchert D."/>
            <person name="Glockner I."/>
            <person name="Freese H.M."/>
            <person name="Klenk H.P."/>
            <person name="Overmann J."/>
            <person name="Kaster A.K."/>
            <person name="Rohde M."/>
            <person name="Wiegand S."/>
            <person name="Jogler C."/>
        </authorList>
    </citation>
    <scope>NUCLEOTIDE SEQUENCE [LARGE SCALE GENOMIC DNA]</scope>
    <source>
        <strain evidence="1 2">NH11</strain>
    </source>
</reference>
<protein>
    <submittedName>
        <fullName evidence="1">Uncharacterized protein</fullName>
    </submittedName>
</protein>
<sequence>MITYTGNGVQDGTTLSEDITFGKSGELTDRPYQLCRFASLKNWQHSRVQKKRISTFVRIVLYRHVFHERIPPIQE</sequence>
<gene>
    <name evidence="1" type="ORF">Fuma_03665</name>
</gene>
<dbReference type="EMBL" id="CP017641">
    <property type="protein sequence ID" value="APZ94044.1"/>
    <property type="molecule type" value="Genomic_DNA"/>
</dbReference>
<proteinExistence type="predicted"/>
<accession>A0A1P8WJ18</accession>
<name>A0A1P8WJ18_9PLAN</name>
<dbReference type="AlphaFoldDB" id="A0A1P8WJ18"/>
<evidence type="ECO:0000313" key="2">
    <source>
        <dbReference type="Proteomes" id="UP000187735"/>
    </source>
</evidence>
<dbReference type="KEGG" id="fmr:Fuma_03665"/>